<gene>
    <name evidence="15" type="primary">recB</name>
    <name evidence="20" type="ORF">K1X13_14235</name>
</gene>
<dbReference type="CDD" id="cd22352">
    <property type="entry name" value="RecB_C-like"/>
    <property type="match status" value="1"/>
</dbReference>
<feature type="region of interest" description="Disordered" evidence="17">
    <location>
        <begin position="826"/>
        <end position="879"/>
    </location>
</feature>
<proteinExistence type="inferred from homology"/>
<feature type="binding site" evidence="15">
    <location>
        <position position="1044"/>
    </location>
    <ligand>
        <name>Mg(2+)</name>
        <dbReference type="ChEBI" id="CHEBI:18420"/>
    </ligand>
</feature>
<feature type="region of interest" description="Disordered" evidence="17">
    <location>
        <begin position="1155"/>
        <end position="1179"/>
    </location>
</feature>
<evidence type="ECO:0000256" key="8">
    <source>
        <dbReference type="ARBA" id="ARBA00022840"/>
    </source>
</evidence>
<comment type="catalytic activity">
    <reaction evidence="14 15">
        <text>ATP + H2O = ADP + phosphate + H(+)</text>
        <dbReference type="Rhea" id="RHEA:13065"/>
        <dbReference type="ChEBI" id="CHEBI:15377"/>
        <dbReference type="ChEBI" id="CHEBI:15378"/>
        <dbReference type="ChEBI" id="CHEBI:30616"/>
        <dbReference type="ChEBI" id="CHEBI:43474"/>
        <dbReference type="ChEBI" id="CHEBI:456216"/>
        <dbReference type="EC" id="5.6.2.4"/>
    </reaction>
</comment>
<feature type="domain" description="UvrD-like helicase ATP-binding" evidence="18">
    <location>
        <begin position="9"/>
        <end position="366"/>
    </location>
</feature>
<dbReference type="EMBL" id="JAIEZQ010000002">
    <property type="protein sequence ID" value="MBY9075989.1"/>
    <property type="molecule type" value="Genomic_DNA"/>
</dbReference>
<organism evidence="20 21">
    <name type="scientific">Nocardioides jiangsuensis</name>
    <dbReference type="NCBI Taxonomy" id="2866161"/>
    <lineage>
        <taxon>Bacteria</taxon>
        <taxon>Bacillati</taxon>
        <taxon>Actinomycetota</taxon>
        <taxon>Actinomycetes</taxon>
        <taxon>Propionibacteriales</taxon>
        <taxon>Nocardioidaceae</taxon>
        <taxon>Nocardioides</taxon>
    </lineage>
</organism>
<evidence type="ECO:0000256" key="12">
    <source>
        <dbReference type="ARBA" id="ARBA00023235"/>
    </source>
</evidence>
<evidence type="ECO:0000256" key="10">
    <source>
        <dbReference type="ARBA" id="ARBA00023125"/>
    </source>
</evidence>
<dbReference type="Gene3D" id="1.10.3170.10">
    <property type="entry name" value="Recbcd, chain B, domain 2"/>
    <property type="match status" value="2"/>
</dbReference>
<feature type="domain" description="UvrD-like helicase C-terminal" evidence="19">
    <location>
        <begin position="393"/>
        <end position="653"/>
    </location>
</feature>
<dbReference type="EC" id="5.6.2.4" evidence="15"/>
<sequence length="1179" mass="128189">MNEQTSTTAVEPEVFDICDPLPTGTTLLEASAGTGKTWTIAALVTRYVAEGIATLKQMLVVTFGRAASQELRERVRAQLVEAEHALAHPDADHSSSDLVTLLLDTTPEERDRRRQRLRDALGSFDAATIATTHQFCHLVLRSLGVAGDTDANATLVEDLDDLLEDVVDDLYLRAFAGSDDDPPFTHREALKLARKAVGDPQARLEPRDADPPFTHREALKLARKAVGDPQARLEPRDADPETLPGRRLAFAAEARTELDRRKRRLGVLSYDDLLSQLADALTSDDAPARQRMRQRWSVVLVDEFQDTDPVQWQVLDRAFTGHSTMVLIGDPKQAIYAFRGGDVTTYLQAAATATTRKTLGTNWRSDAALVDSLQVMLRGAALGDDRIVVRDVGASHQGSRLTGAGAPFRLRVVNREVLGRRPNAKLGVPDIRPHVYADVARDIKRLLTSDARFEGRALQPRDVAVIAYRNNDLQEVQRALADIGVPAVVAGSGSVFATPAATEWLQLLEALEQPHRSSRVRSAALTRFVGHSAAELDAGGDSLTDEVADLLRDWAELFASRGVAAVLEAAAARGLTARVLSRVDGERLLTDLRHVGQSLHQVATEERLGLVATLTWLRAQMADDKVEVASDRTRRLDSDAAAVQLVTIHGSKGLEYPVVYLPTLWDRFPQKPDVPLFHSAEGDDRGRRCIDVGAGGPRWSGNVARAMAEDDGESLRLLYVAMTRARSQVVAWWAPAPRNTPWSALQRMLFGRQPGWASVPPSQDLHDEADVARILSIWQGLGGPSWEEARWPQLPEVALPADERPLSVRTFTRSIDTTWRRTSYTALSSVPTDSEPSQAPVGSEPEERPKDDEPDLSTLLESASPAPAEPSPDAVASPMGGLPVGATFGSLVHAVLEHADPEADDFRAELLAHIEEQLVRWPVALDPDELADALVQVCDSPLGPLSGDTALRKIPLRDRLREMEFELPLSGGDVRDYPTAPVTLGDVAPLLRAHLPEGDPLLGYADALAAPALGGQDLRGYLTGSVDVVLRILSGEATRYLVVDYKTNWLGGFPGEGGPPLTSDDYRPEALREAMAHSDYPLQALLYAVVLHRFLRWRQPGYDPAVHLGGVLYLYLRGMCGPSTPVVNGHPCGVFSWHPPVALVEALSDLLDGVAPGGRRPAGRTTAAVGPPSRREGAA</sequence>
<dbReference type="PROSITE" id="PS51198">
    <property type="entry name" value="UVRD_HELICASE_ATP_BIND"/>
    <property type="match status" value="1"/>
</dbReference>
<evidence type="ECO:0000256" key="15">
    <source>
        <dbReference type="HAMAP-Rule" id="MF_01485"/>
    </source>
</evidence>
<name>A0ABS7RLQ1_9ACTN</name>
<dbReference type="Pfam" id="PF13361">
    <property type="entry name" value="UvrD_C"/>
    <property type="match status" value="1"/>
</dbReference>
<keyword evidence="2 15" id="KW-0479">Metal-binding</keyword>
<dbReference type="PANTHER" id="PTHR11070:SF23">
    <property type="entry name" value="RECBCD ENZYME SUBUNIT RECB"/>
    <property type="match status" value="1"/>
</dbReference>
<protein>
    <recommendedName>
        <fullName evidence="15">RecBCD enzyme subunit RecB</fullName>
        <ecNumber evidence="15">3.1.11.5</ecNumber>
        <ecNumber evidence="15">5.6.2.4</ecNumber>
    </recommendedName>
    <alternativeName>
        <fullName evidence="15">DNA 3'-5' helicase subunit RecB</fullName>
    </alternativeName>
    <alternativeName>
        <fullName evidence="15">Exonuclease V subunit RecB</fullName>
        <shortName evidence="15">ExoV subunit RecB</shortName>
    </alternativeName>
    <alternativeName>
        <fullName evidence="15">Helicase/nuclease RecBCD subunit RecB</fullName>
    </alternativeName>
</protein>
<keyword evidence="10 15" id="KW-0238">DNA-binding</keyword>
<feature type="compositionally biased region" description="Low complexity" evidence="17">
    <location>
        <begin position="862"/>
        <end position="878"/>
    </location>
</feature>
<dbReference type="HAMAP" id="MF_01485">
    <property type="entry name" value="RecB"/>
    <property type="match status" value="1"/>
</dbReference>
<dbReference type="InterPro" id="IPR027417">
    <property type="entry name" value="P-loop_NTPase"/>
</dbReference>
<dbReference type="EC" id="3.1.11.5" evidence="15"/>
<dbReference type="Gene3D" id="3.40.50.300">
    <property type="entry name" value="P-loop containing nucleotide triphosphate hydrolases"/>
    <property type="match status" value="3"/>
</dbReference>
<keyword evidence="9 15" id="KW-0460">Magnesium</keyword>
<dbReference type="SUPFAM" id="SSF52540">
    <property type="entry name" value="P-loop containing nucleoside triphosphate hydrolases"/>
    <property type="match status" value="1"/>
</dbReference>
<dbReference type="Gene3D" id="3.90.320.10">
    <property type="match status" value="1"/>
</dbReference>
<evidence type="ECO:0000256" key="6">
    <source>
        <dbReference type="ARBA" id="ARBA00022806"/>
    </source>
</evidence>
<comment type="catalytic activity">
    <reaction evidence="13 15">
        <text>Couples ATP hydrolysis with the unwinding of duplex DNA by translocating in the 3'-5' direction.</text>
        <dbReference type="EC" id="5.6.2.4"/>
    </reaction>
</comment>
<evidence type="ECO:0000256" key="17">
    <source>
        <dbReference type="SAM" id="MobiDB-lite"/>
    </source>
</evidence>
<feature type="region of interest" description="Nuclease activity, interacts with RecD and RecA" evidence="15">
    <location>
        <begin position="818"/>
        <end position="1179"/>
    </location>
</feature>
<dbReference type="InterPro" id="IPR014016">
    <property type="entry name" value="UvrD-like_ATP-bd"/>
</dbReference>
<comment type="cofactor">
    <cofactor evidence="15">
        <name>Mg(2+)</name>
        <dbReference type="ChEBI" id="CHEBI:18420"/>
    </cofactor>
    <text evidence="15">Binds 1 Mg(2+) ion per subunit.</text>
</comment>
<evidence type="ECO:0000313" key="20">
    <source>
        <dbReference type="EMBL" id="MBY9075989.1"/>
    </source>
</evidence>
<dbReference type="PROSITE" id="PS51217">
    <property type="entry name" value="UVRD_HELICASE_CTER"/>
    <property type="match status" value="1"/>
</dbReference>
<keyword evidence="5 15" id="KW-0378">Hydrolase</keyword>
<evidence type="ECO:0000256" key="11">
    <source>
        <dbReference type="ARBA" id="ARBA00023204"/>
    </source>
</evidence>
<dbReference type="RefSeq" id="WP_221025678.1">
    <property type="nucleotide sequence ID" value="NZ_JAIEZQ010000002.1"/>
</dbReference>
<comment type="subunit">
    <text evidence="15">Heterotrimer of RecB, RecC and RecD. All subunits contribute to DNA-binding. Interacts with RecA.</text>
</comment>
<feature type="region of interest" description="DNA-binding and helicase activity, interacts with RecC" evidence="15">
    <location>
        <begin position="1"/>
        <end position="800"/>
    </location>
</feature>
<comment type="domain">
    <text evidence="15">The N-terminal DNA-binding domain is a ssDNA-dependent ATPase and has ATP-dependent 3'-5' helicase function. This domain interacts with RecC.</text>
</comment>
<dbReference type="Pfam" id="PF00580">
    <property type="entry name" value="UvrD-helicase"/>
    <property type="match status" value="1"/>
</dbReference>
<comment type="caution">
    <text evidence="20">The sequence shown here is derived from an EMBL/GenBank/DDBJ whole genome shotgun (WGS) entry which is preliminary data.</text>
</comment>
<keyword evidence="1 15" id="KW-0540">Nuclease</keyword>
<keyword evidence="21" id="KW-1185">Reference proteome</keyword>
<evidence type="ECO:0000256" key="2">
    <source>
        <dbReference type="ARBA" id="ARBA00022723"/>
    </source>
</evidence>
<evidence type="ECO:0000256" key="16">
    <source>
        <dbReference type="PROSITE-ProRule" id="PRU00560"/>
    </source>
</evidence>
<comment type="domain">
    <text evidence="15">The C-terminal domain has nuclease activity and interacts with RecD. It interacts with RecA, facilitating its loading onto ssDNA.</text>
</comment>
<dbReference type="PANTHER" id="PTHR11070">
    <property type="entry name" value="UVRD / RECB / PCRA DNA HELICASE FAMILY MEMBER"/>
    <property type="match status" value="1"/>
</dbReference>
<dbReference type="Pfam" id="PF12705">
    <property type="entry name" value="PDDEXK_1"/>
    <property type="match status" value="1"/>
</dbReference>
<feature type="binding site" evidence="15">
    <location>
        <position position="893"/>
    </location>
    <ligand>
        <name>Mg(2+)</name>
        <dbReference type="ChEBI" id="CHEBI:18420"/>
    </ligand>
</feature>
<keyword evidence="8 15" id="KW-0067">ATP-binding</keyword>
<dbReference type="InterPro" id="IPR004586">
    <property type="entry name" value="RecB"/>
</dbReference>
<dbReference type="InterPro" id="IPR000212">
    <property type="entry name" value="DNA_helicase_UvrD/REP"/>
</dbReference>
<dbReference type="Proteomes" id="UP000754710">
    <property type="component" value="Unassembled WGS sequence"/>
</dbReference>
<dbReference type="InterPro" id="IPR038726">
    <property type="entry name" value="PDDEXK_AddAB-type"/>
</dbReference>
<evidence type="ECO:0000256" key="1">
    <source>
        <dbReference type="ARBA" id="ARBA00022722"/>
    </source>
</evidence>
<feature type="compositionally biased region" description="Polar residues" evidence="17">
    <location>
        <begin position="826"/>
        <end position="837"/>
    </location>
</feature>
<evidence type="ECO:0000313" key="21">
    <source>
        <dbReference type="Proteomes" id="UP000754710"/>
    </source>
</evidence>
<dbReference type="InterPro" id="IPR011335">
    <property type="entry name" value="Restrct_endonuc-II-like"/>
</dbReference>
<dbReference type="InterPro" id="IPR011604">
    <property type="entry name" value="PDDEXK-like_dom_sf"/>
</dbReference>
<evidence type="ECO:0000256" key="13">
    <source>
        <dbReference type="ARBA" id="ARBA00034617"/>
    </source>
</evidence>
<evidence type="ECO:0000256" key="14">
    <source>
        <dbReference type="ARBA" id="ARBA00048988"/>
    </source>
</evidence>
<feature type="binding site" evidence="15">
    <location>
        <position position="1027"/>
    </location>
    <ligand>
        <name>Mg(2+)</name>
        <dbReference type="ChEBI" id="CHEBI:18420"/>
    </ligand>
</feature>
<keyword evidence="12 15" id="KW-0413">Isomerase</keyword>
<evidence type="ECO:0000259" key="18">
    <source>
        <dbReference type="PROSITE" id="PS51198"/>
    </source>
</evidence>
<evidence type="ECO:0000256" key="5">
    <source>
        <dbReference type="ARBA" id="ARBA00022801"/>
    </source>
</evidence>
<dbReference type="Gene3D" id="1.10.486.10">
    <property type="entry name" value="PCRA, domain 4"/>
    <property type="match status" value="1"/>
</dbReference>
<feature type="compositionally biased region" description="Low complexity" evidence="17">
    <location>
        <begin position="1155"/>
        <end position="1170"/>
    </location>
</feature>
<evidence type="ECO:0000256" key="4">
    <source>
        <dbReference type="ARBA" id="ARBA00022763"/>
    </source>
</evidence>
<comment type="function">
    <text evidence="15">A helicase/nuclease that prepares dsDNA breaks (DSB) for recombinational DNA repair. Binds to DSBs and unwinds DNA via a highly rapid and processive ATP-dependent bidirectional helicase activity. Unwinds dsDNA until it encounters a Chi (crossover hotspot instigator) sequence from the 3' direction. Cuts ssDNA a few nucleotides 3' to the Chi site. The properties and activities of the enzyme are changed at Chi. The Chi-altered holoenzyme produces a long 3'-ssDNA overhang and facilitates RecA-binding to the ssDNA for homologous DNA recombination and repair. Holoenzyme degrades any linearized DNA that is unable to undergo homologous recombination. In the holoenzyme this subunit contributes ATPase, 3'-5' helicase, exonuclease activity and loads RecA onto ssDNA.</text>
</comment>
<evidence type="ECO:0000256" key="7">
    <source>
        <dbReference type="ARBA" id="ARBA00022839"/>
    </source>
</evidence>
<evidence type="ECO:0000256" key="3">
    <source>
        <dbReference type="ARBA" id="ARBA00022741"/>
    </source>
</evidence>
<reference evidence="20 21" key="1">
    <citation type="submission" date="2021-08" db="EMBL/GenBank/DDBJ databases">
        <title>Nocardioides bacterium WL0053 sp. nov., isolated from the sediment.</title>
        <authorList>
            <person name="Wang L."/>
            <person name="Zhang D."/>
            <person name="Zhang A."/>
        </authorList>
    </citation>
    <scope>NUCLEOTIDE SEQUENCE [LARGE SCALE GENOMIC DNA]</scope>
    <source>
        <strain evidence="20 21">WL0053</strain>
    </source>
</reference>
<keyword evidence="3 15" id="KW-0547">Nucleotide-binding</keyword>
<dbReference type="InterPro" id="IPR014017">
    <property type="entry name" value="DNA_helicase_UvrD-like_C"/>
</dbReference>
<evidence type="ECO:0000259" key="19">
    <source>
        <dbReference type="PROSITE" id="PS51217"/>
    </source>
</evidence>
<comment type="similarity">
    <text evidence="15">Belongs to the helicase family. UvrD subfamily.</text>
</comment>
<dbReference type="SUPFAM" id="SSF52980">
    <property type="entry name" value="Restriction endonuclease-like"/>
    <property type="match status" value="1"/>
</dbReference>
<comment type="catalytic activity">
    <reaction evidence="15">
        <text>Exonucleolytic cleavage (in the presence of ATP) in either 5'- to 3'- or 3'- to 5'-direction to yield 5'-phosphooligonucleotides.</text>
        <dbReference type="EC" id="3.1.11.5"/>
    </reaction>
</comment>
<keyword evidence="11 15" id="KW-0234">DNA repair</keyword>
<feature type="active site" description="For nuclease activity" evidence="15">
    <location>
        <position position="1044"/>
    </location>
</feature>
<accession>A0ABS7RLQ1</accession>
<keyword evidence="7 15" id="KW-0269">Exonuclease</keyword>
<keyword evidence="6 15" id="KW-0347">Helicase</keyword>
<comment type="miscellaneous">
    <text evidence="15">In the RecBCD complex, RecB has a slow 3'-5' helicase, an exonuclease activity and loads RecA onto ssDNA, RecD has a fast 5'-3' helicase activity, while RecC stimulates the ATPase and processivity of the RecB helicase and contributes to recognition of the Chi site.</text>
</comment>
<keyword evidence="4 15" id="KW-0227">DNA damage</keyword>
<feature type="binding site" evidence="16">
    <location>
        <begin position="30"/>
        <end position="37"/>
    </location>
    <ligand>
        <name>ATP</name>
        <dbReference type="ChEBI" id="CHEBI:30616"/>
    </ligand>
</feature>
<evidence type="ECO:0000256" key="9">
    <source>
        <dbReference type="ARBA" id="ARBA00022842"/>
    </source>
</evidence>